<dbReference type="Gene3D" id="3.40.50.1460">
    <property type="match status" value="1"/>
</dbReference>
<gene>
    <name evidence="8" type="ORF">MNOR_LOCUS34299</name>
</gene>
<dbReference type="InterPro" id="IPR033139">
    <property type="entry name" value="Caspase_cys_AS"/>
</dbReference>
<dbReference type="PRINTS" id="PR00376">
    <property type="entry name" value="IL1BCENZYME"/>
</dbReference>
<evidence type="ECO:0000256" key="5">
    <source>
        <dbReference type="PROSITE-ProRule" id="PRU01343"/>
    </source>
</evidence>
<keyword evidence="9" id="KW-1185">Reference proteome</keyword>
<dbReference type="InterPro" id="IPR029030">
    <property type="entry name" value="Caspase-like_dom_sf"/>
</dbReference>
<feature type="domain" description="GRF-type" evidence="7">
    <location>
        <begin position="342"/>
        <end position="382"/>
    </location>
</feature>
<dbReference type="AlphaFoldDB" id="A0AAV2S816"/>
<dbReference type="Pfam" id="PF00656">
    <property type="entry name" value="Peptidase_C14"/>
    <property type="match status" value="1"/>
</dbReference>
<dbReference type="GO" id="GO:0008270">
    <property type="term" value="F:zinc ion binding"/>
    <property type="evidence" value="ECO:0007669"/>
    <property type="project" value="UniProtKB-KW"/>
</dbReference>
<evidence type="ECO:0000313" key="9">
    <source>
        <dbReference type="Proteomes" id="UP001497623"/>
    </source>
</evidence>
<evidence type="ECO:0000313" key="8">
    <source>
        <dbReference type="EMBL" id="CAL4172683.1"/>
    </source>
</evidence>
<dbReference type="PROSITE" id="PS50208">
    <property type="entry name" value="CASPASE_P20"/>
    <property type="match status" value="1"/>
</dbReference>
<dbReference type="Proteomes" id="UP001497623">
    <property type="component" value="Unassembled WGS sequence"/>
</dbReference>
<organism evidence="8 9">
    <name type="scientific">Meganyctiphanes norvegica</name>
    <name type="common">Northern krill</name>
    <name type="synonym">Thysanopoda norvegica</name>
    <dbReference type="NCBI Taxonomy" id="48144"/>
    <lineage>
        <taxon>Eukaryota</taxon>
        <taxon>Metazoa</taxon>
        <taxon>Ecdysozoa</taxon>
        <taxon>Arthropoda</taxon>
        <taxon>Crustacea</taxon>
        <taxon>Multicrustacea</taxon>
        <taxon>Malacostraca</taxon>
        <taxon>Eumalacostraca</taxon>
        <taxon>Eucarida</taxon>
        <taxon>Euphausiacea</taxon>
        <taxon>Euphausiidae</taxon>
        <taxon>Meganyctiphanes</taxon>
    </lineage>
</organism>
<evidence type="ECO:0000256" key="3">
    <source>
        <dbReference type="ARBA" id="ARBA00022771"/>
    </source>
</evidence>
<dbReference type="PANTHER" id="PTHR22576:SF41">
    <property type="entry name" value="CASPASE 14, APOPTOSIS-RELATED CYSTEINE PEPTIDASE"/>
    <property type="match status" value="1"/>
</dbReference>
<evidence type="ECO:0000256" key="2">
    <source>
        <dbReference type="ARBA" id="ARBA00022723"/>
    </source>
</evidence>
<name>A0AAV2S816_MEGNR</name>
<dbReference type="PANTHER" id="PTHR22576">
    <property type="entry name" value="MUCOSA ASSOCIATED LYMPHOID TISSUE LYMPHOMA TRANSLOCATION PROTEIN 1/PARACASPASE"/>
    <property type="match status" value="1"/>
</dbReference>
<dbReference type="InterPro" id="IPR011600">
    <property type="entry name" value="Pept_C14_caspase"/>
</dbReference>
<feature type="domain" description="GRF-type" evidence="7">
    <location>
        <begin position="298"/>
        <end position="340"/>
    </location>
</feature>
<dbReference type="EMBL" id="CAXKWB010052324">
    <property type="protein sequence ID" value="CAL4172683.1"/>
    <property type="molecule type" value="Genomic_DNA"/>
</dbReference>
<sequence>MDWSSDEDSIYTMINKPRGIASIVYMTDDDPKYGEKNRQWLKEMWEGLDFQVIEVNNPNKDELTHHLEHWKSEIGRSPSKHDCFSFSFIGHGGIKNGEEYFLLRNQEEYKFIDLYAKFSAPLCPGLAGKPKLFILQACRGAQNGISVELFTSASPSSIATDMSDYFILQPCFIGYKSYFNSQNGQSPFIETVKDVFLGEYRDNDVQTMATNITRKISNNTPLLKDGKSQTTTITTTLRKALYFDGIRGGILPRFKSIHLGASNNVKKSKDNRKTFKDDTTSNKVDTKKVNADEKDFLCKCGLQAKQRLSKQDDENKGRVFYRCSKSKGMQCDFIHWGNKLMCKCSTPALKLVTSKGGNKGRVFFQCSNTHKNCRFFRWEDSILE</sequence>
<dbReference type="InterPro" id="IPR015917">
    <property type="entry name" value="Pept_C14A"/>
</dbReference>
<comment type="caution">
    <text evidence="8">The sequence shown here is derived from an EMBL/GenBank/DDBJ whole genome shotgun (WGS) entry which is preliminary data.</text>
</comment>
<proteinExistence type="inferred from homology"/>
<evidence type="ECO:0000259" key="6">
    <source>
        <dbReference type="PROSITE" id="PS50208"/>
    </source>
</evidence>
<evidence type="ECO:0000256" key="1">
    <source>
        <dbReference type="ARBA" id="ARBA00010134"/>
    </source>
</evidence>
<keyword evidence="4" id="KW-0862">Zinc</keyword>
<feature type="domain" description="Caspase family p20" evidence="6">
    <location>
        <begin position="41"/>
        <end position="142"/>
    </location>
</feature>
<dbReference type="SMART" id="SM00115">
    <property type="entry name" value="CASc"/>
    <property type="match status" value="1"/>
</dbReference>
<evidence type="ECO:0000259" key="7">
    <source>
        <dbReference type="PROSITE" id="PS51999"/>
    </source>
</evidence>
<dbReference type="PROSITE" id="PS01122">
    <property type="entry name" value="CASPASE_CYS"/>
    <property type="match status" value="1"/>
</dbReference>
<dbReference type="GO" id="GO:0004197">
    <property type="term" value="F:cysteine-type endopeptidase activity"/>
    <property type="evidence" value="ECO:0007669"/>
    <property type="project" value="InterPro"/>
</dbReference>
<dbReference type="PROSITE" id="PS51999">
    <property type="entry name" value="ZF_GRF"/>
    <property type="match status" value="2"/>
</dbReference>
<comment type="similarity">
    <text evidence="1">Belongs to the peptidase C14A family.</text>
</comment>
<dbReference type="GO" id="GO:0006508">
    <property type="term" value="P:proteolysis"/>
    <property type="evidence" value="ECO:0007669"/>
    <property type="project" value="InterPro"/>
</dbReference>
<dbReference type="InterPro" id="IPR052039">
    <property type="entry name" value="Caspase-related_regulators"/>
</dbReference>
<dbReference type="Pfam" id="PF06839">
    <property type="entry name" value="Zn_ribbon_GRF"/>
    <property type="match status" value="2"/>
</dbReference>
<dbReference type="InterPro" id="IPR010666">
    <property type="entry name" value="Znf_GRF"/>
</dbReference>
<dbReference type="SUPFAM" id="SSF52129">
    <property type="entry name" value="Caspase-like"/>
    <property type="match status" value="1"/>
</dbReference>
<reference evidence="8 9" key="1">
    <citation type="submission" date="2024-05" db="EMBL/GenBank/DDBJ databases">
        <authorList>
            <person name="Wallberg A."/>
        </authorList>
    </citation>
    <scope>NUCLEOTIDE SEQUENCE [LARGE SCALE GENOMIC DNA]</scope>
</reference>
<keyword evidence="2" id="KW-0479">Metal-binding</keyword>
<evidence type="ECO:0000256" key="4">
    <source>
        <dbReference type="ARBA" id="ARBA00022833"/>
    </source>
</evidence>
<keyword evidence="3 5" id="KW-0863">Zinc-finger</keyword>
<protein>
    <submittedName>
        <fullName evidence="8">Uncharacterized protein</fullName>
    </submittedName>
</protein>
<dbReference type="InterPro" id="IPR001309">
    <property type="entry name" value="Pept_C14_p20"/>
</dbReference>
<accession>A0AAV2S816</accession>